<dbReference type="InterPro" id="IPR046234">
    <property type="entry name" value="DUF6267"/>
</dbReference>
<evidence type="ECO:0000313" key="1">
    <source>
        <dbReference type="EMBL" id="ADO97161.1"/>
    </source>
</evidence>
<protein>
    <submittedName>
        <fullName evidence="1">Uncharacterized protein</fullName>
    </submittedName>
</protein>
<dbReference type="Pfam" id="PF19782">
    <property type="entry name" value="DUF6267"/>
    <property type="match status" value="1"/>
</dbReference>
<organism evidence="1 2">
    <name type="scientific">Synechococcus phage S-SM1</name>
    <dbReference type="NCBI Taxonomy" id="444859"/>
    <lineage>
        <taxon>Viruses</taxon>
        <taxon>Duplodnaviria</taxon>
        <taxon>Heunggongvirae</taxon>
        <taxon>Uroviricota</taxon>
        <taxon>Caudoviricetes</taxon>
        <taxon>Pantevenvirales</taxon>
        <taxon>Kyanoviridae</taxon>
        <taxon>Thetisvirus</taxon>
        <taxon>Thetisvirus ssm1</taxon>
    </lineage>
</organism>
<gene>
    <name evidence="1" type="ORF">SSM1_189</name>
</gene>
<keyword evidence="2" id="KW-1185">Reference proteome</keyword>
<sequence length="324" mass="36385">MCDSTLSCYNNGIETEDTLPNTHLEHLEDLVFTGRKELWNAVWECVNKPKLSVKWDGAPAIVFGTNPRNGKFFVGTKSVFNKVKVKICYSQEDIDKHYKGNVADILRLCLRNLPRLSGIVQADFIGVGGGSVYCPNTLEYRFSSPIGRDIILAPHTSYTEVSPYAVGRGGVNLLSALGTHFVGYDEAHASVKRMPFNFLKFGWMLAKCKVPSEKARPHILKHINKFIRAGSLTSPEVLYTTLPAKYKCEVNVITLQVWHMIFQLKQRLLDAIVVNGTVDCYIDGQPSQHEGFVTVSDNPVKLVDRLTFSKANFNLSKNWKNEKV</sequence>
<reference evidence="1 2" key="1">
    <citation type="journal article" date="2010" name="Environ. Microbiol.">
        <title>Genomic analysis of oceanic cyanobacterial myoviruses compared with T4-like myoviruses from diverse hosts and environments.</title>
        <authorList>
            <person name="Sullivan M.B."/>
            <person name="Huang K.H."/>
            <person name="Ignacio-Espinoza J.C."/>
            <person name="Berlin A.M."/>
            <person name="Kelly L."/>
            <person name="Weigele P.R."/>
            <person name="DeFrancesco A.S."/>
            <person name="Kern S.E."/>
            <person name="Thompson L.R."/>
            <person name="Young S."/>
            <person name="Yandava C."/>
            <person name="Fu R."/>
            <person name="Krastins B."/>
            <person name="Chase M."/>
            <person name="Sarracino D."/>
            <person name="Osburne M.S."/>
            <person name="Henn M.R."/>
            <person name="Chisholm S.W."/>
        </authorList>
    </citation>
    <scope>NUCLEOTIDE SEQUENCE [LARGE SCALE GENOMIC DNA]</scope>
    <source>
        <strain evidence="1">6501-1</strain>
    </source>
</reference>
<dbReference type="OrthoDB" id="7640at10239"/>
<dbReference type="KEGG" id="vg:10327439"/>
<dbReference type="EMBL" id="GU071094">
    <property type="protein sequence ID" value="ADO97161.1"/>
    <property type="molecule type" value="Genomic_DNA"/>
</dbReference>
<evidence type="ECO:0000313" key="2">
    <source>
        <dbReference type="Proteomes" id="UP000006523"/>
    </source>
</evidence>
<accession>E3SIJ6</accession>
<name>E3SIJ6_9CAUD</name>
<proteinExistence type="predicted"/>
<dbReference type="GeneID" id="10327439"/>
<dbReference type="RefSeq" id="YP_004323080.1">
    <property type="nucleotide sequence ID" value="NC_015282.1"/>
</dbReference>
<dbReference type="Proteomes" id="UP000006523">
    <property type="component" value="Segment"/>
</dbReference>